<organism evidence="9">
    <name type="scientific">uncultured Thiotrichaceae bacterium</name>
    <dbReference type="NCBI Taxonomy" id="298394"/>
    <lineage>
        <taxon>Bacteria</taxon>
        <taxon>Pseudomonadati</taxon>
        <taxon>Pseudomonadota</taxon>
        <taxon>Gammaproteobacteria</taxon>
        <taxon>Thiotrichales</taxon>
        <taxon>Thiotrichaceae</taxon>
        <taxon>environmental samples</taxon>
    </lineage>
</organism>
<dbReference type="SUPFAM" id="SSF54211">
    <property type="entry name" value="Ribosomal protein S5 domain 2-like"/>
    <property type="match status" value="1"/>
</dbReference>
<dbReference type="Gene3D" id="3.30.230.70">
    <property type="entry name" value="GHMP Kinase, N-terminal domain"/>
    <property type="match status" value="1"/>
</dbReference>
<feature type="binding site" evidence="6">
    <location>
        <position position="86"/>
    </location>
    <ligand>
        <name>phosphate</name>
        <dbReference type="ChEBI" id="CHEBI:43474"/>
        <note>substrate</note>
    </ligand>
</feature>
<dbReference type="PANTHER" id="PTHR11953:SF0">
    <property type="entry name" value="EXOSOME COMPLEX COMPONENT RRP41"/>
    <property type="match status" value="1"/>
</dbReference>
<dbReference type="HAMAP" id="MF_00564">
    <property type="entry name" value="RNase_PH"/>
    <property type="match status" value="1"/>
</dbReference>
<dbReference type="AlphaFoldDB" id="A0A6S6SYA7"/>
<evidence type="ECO:0000259" key="8">
    <source>
        <dbReference type="Pfam" id="PF03725"/>
    </source>
</evidence>
<evidence type="ECO:0000313" key="9">
    <source>
        <dbReference type="EMBL" id="CAA6811182.1"/>
    </source>
</evidence>
<dbReference type="EC" id="2.7.7.56" evidence="6"/>
<dbReference type="GO" id="GO:0009022">
    <property type="term" value="F:tRNA nucleotidyltransferase activity"/>
    <property type="evidence" value="ECO:0007669"/>
    <property type="project" value="UniProtKB-UniRule"/>
</dbReference>
<dbReference type="Pfam" id="PF03725">
    <property type="entry name" value="RNase_PH_C"/>
    <property type="match status" value="1"/>
</dbReference>
<dbReference type="Pfam" id="PF01138">
    <property type="entry name" value="RNase_PH"/>
    <property type="match status" value="1"/>
</dbReference>
<name>A0A6S6SYA7_9GAMM</name>
<dbReference type="InterPro" id="IPR001247">
    <property type="entry name" value="ExoRNase_PH_dom1"/>
</dbReference>
<dbReference type="CDD" id="cd11362">
    <property type="entry name" value="RNase_PH_bact"/>
    <property type="match status" value="1"/>
</dbReference>
<proteinExistence type="inferred from homology"/>
<protein>
    <recommendedName>
        <fullName evidence="6">Ribonuclease PH</fullName>
        <shortName evidence="6">RNase PH</shortName>
        <ecNumber evidence="6">2.7.7.56</ecNumber>
    </recommendedName>
    <alternativeName>
        <fullName evidence="6">tRNA nucleotidyltransferase</fullName>
    </alternativeName>
</protein>
<dbReference type="InterPro" id="IPR015847">
    <property type="entry name" value="ExoRNase_PH_dom2"/>
</dbReference>
<dbReference type="GO" id="GO:0016075">
    <property type="term" value="P:rRNA catabolic process"/>
    <property type="evidence" value="ECO:0007669"/>
    <property type="project" value="UniProtKB-UniRule"/>
</dbReference>
<dbReference type="GO" id="GO:0000175">
    <property type="term" value="F:3'-5'-RNA exonuclease activity"/>
    <property type="evidence" value="ECO:0007669"/>
    <property type="project" value="UniProtKB-UniRule"/>
</dbReference>
<dbReference type="PANTHER" id="PTHR11953">
    <property type="entry name" value="EXOSOME COMPLEX COMPONENT"/>
    <property type="match status" value="1"/>
</dbReference>
<dbReference type="GO" id="GO:0031125">
    <property type="term" value="P:rRNA 3'-end processing"/>
    <property type="evidence" value="ECO:0007669"/>
    <property type="project" value="UniProtKB-ARBA"/>
</dbReference>
<feature type="domain" description="Exoribonuclease phosphorolytic" evidence="7">
    <location>
        <begin position="10"/>
        <end position="140"/>
    </location>
</feature>
<dbReference type="GO" id="GO:0008033">
    <property type="term" value="P:tRNA processing"/>
    <property type="evidence" value="ECO:0007669"/>
    <property type="project" value="UniProtKB-UniRule"/>
</dbReference>
<dbReference type="InterPro" id="IPR027408">
    <property type="entry name" value="PNPase/RNase_PH_dom_sf"/>
</dbReference>
<evidence type="ECO:0000256" key="4">
    <source>
        <dbReference type="ARBA" id="ARBA00022694"/>
    </source>
</evidence>
<evidence type="ECO:0000256" key="5">
    <source>
        <dbReference type="ARBA" id="ARBA00022884"/>
    </source>
</evidence>
<keyword evidence="2 6" id="KW-0698">rRNA processing</keyword>
<dbReference type="InterPro" id="IPR002381">
    <property type="entry name" value="RNase_PH_bac-type"/>
</dbReference>
<accession>A0A6S6SYA7</accession>
<evidence type="ECO:0000256" key="2">
    <source>
        <dbReference type="ARBA" id="ARBA00022552"/>
    </source>
</evidence>
<comment type="similarity">
    <text evidence="1 6">Belongs to the RNase PH family.</text>
</comment>
<sequence length="238" mass="25986">MRPSGRNPDQMRPVKFTRHYTCHAEGSVLVEFGNTKVLCTASIDERVPPFLKGKGKGWVTAEYGMLPRSTNSRMGREAARGKQSGRTQEIQRLIGRSLRAVVDMEALGERQITLDCDVLQADGGTRTASISGAYVALCDAVAALRKQGKIKRDPLHGHVASVSVGIYNGAAVLDLDYPEDSNAETDMNVVMNEAGQFIEVQGTAEGHAFRREELDEMLALAEKGIREIIELQQSALAE</sequence>
<dbReference type="FunFam" id="3.30.230.70:FF:000003">
    <property type="entry name" value="Ribonuclease PH"/>
    <property type="match status" value="1"/>
</dbReference>
<keyword evidence="5" id="KW-0694">RNA-binding</keyword>
<dbReference type="NCBIfam" id="TIGR01966">
    <property type="entry name" value="RNasePH"/>
    <property type="match status" value="1"/>
</dbReference>
<comment type="subunit">
    <text evidence="6">Homohexameric ring arranged as a trimer of dimers.</text>
</comment>
<dbReference type="InterPro" id="IPR020568">
    <property type="entry name" value="Ribosomal_Su5_D2-typ_SF"/>
</dbReference>
<comment type="function">
    <text evidence="6">Phosphorolytic 3'-5' exoribonuclease that plays an important role in tRNA 3'-end maturation. Removes nucleotide residues following the 3'-CCA terminus of tRNAs; can also add nucleotides to the ends of RNA molecules by using nucleoside diphosphates as substrates, but this may not be physiologically important. Probably plays a role in initiation of 16S rRNA degradation (leading to ribosome degradation) during starvation.</text>
</comment>
<keyword evidence="6 9" id="KW-0808">Transferase</keyword>
<reference evidence="9" key="1">
    <citation type="submission" date="2020-01" db="EMBL/GenBank/DDBJ databases">
        <authorList>
            <person name="Meier V. D."/>
            <person name="Meier V D."/>
        </authorList>
    </citation>
    <scope>NUCLEOTIDE SEQUENCE</scope>
    <source>
        <strain evidence="9">HLG_WM_MAG_08</strain>
    </source>
</reference>
<dbReference type="SUPFAM" id="SSF55666">
    <property type="entry name" value="Ribonuclease PH domain 2-like"/>
    <property type="match status" value="1"/>
</dbReference>
<keyword evidence="6 9" id="KW-0548">Nucleotidyltransferase</keyword>
<comment type="catalytic activity">
    <reaction evidence="6">
        <text>tRNA(n+1) + phosphate = tRNA(n) + a ribonucleoside 5'-diphosphate</text>
        <dbReference type="Rhea" id="RHEA:10628"/>
        <dbReference type="Rhea" id="RHEA-COMP:17343"/>
        <dbReference type="Rhea" id="RHEA-COMP:17344"/>
        <dbReference type="ChEBI" id="CHEBI:43474"/>
        <dbReference type="ChEBI" id="CHEBI:57930"/>
        <dbReference type="ChEBI" id="CHEBI:173114"/>
        <dbReference type="EC" id="2.7.7.56"/>
    </reaction>
</comment>
<dbReference type="InterPro" id="IPR018336">
    <property type="entry name" value="RNase_PH_CS"/>
</dbReference>
<dbReference type="EMBL" id="CACVAV010000179">
    <property type="protein sequence ID" value="CAA6811182.1"/>
    <property type="molecule type" value="Genomic_DNA"/>
</dbReference>
<dbReference type="GO" id="GO:0000049">
    <property type="term" value="F:tRNA binding"/>
    <property type="evidence" value="ECO:0007669"/>
    <property type="project" value="UniProtKB-UniRule"/>
</dbReference>
<dbReference type="InterPro" id="IPR036345">
    <property type="entry name" value="ExoRNase_PH_dom2_sf"/>
</dbReference>
<evidence type="ECO:0000259" key="7">
    <source>
        <dbReference type="Pfam" id="PF01138"/>
    </source>
</evidence>
<evidence type="ECO:0000256" key="6">
    <source>
        <dbReference type="HAMAP-Rule" id="MF_00564"/>
    </source>
</evidence>
<feature type="domain" description="Exoribonuclease phosphorolytic" evidence="8">
    <location>
        <begin position="159"/>
        <end position="224"/>
    </location>
</feature>
<keyword evidence="3 6" id="KW-0820">tRNA-binding</keyword>
<dbReference type="InterPro" id="IPR050080">
    <property type="entry name" value="RNase_PH"/>
</dbReference>
<dbReference type="PROSITE" id="PS01277">
    <property type="entry name" value="RIBONUCLEASE_PH"/>
    <property type="match status" value="1"/>
</dbReference>
<evidence type="ECO:0000256" key="3">
    <source>
        <dbReference type="ARBA" id="ARBA00022555"/>
    </source>
</evidence>
<gene>
    <name evidence="6" type="primary">rph</name>
    <name evidence="9" type="ORF">HELGO_WM37542</name>
</gene>
<evidence type="ECO:0000256" key="1">
    <source>
        <dbReference type="ARBA" id="ARBA00006678"/>
    </source>
</evidence>
<keyword evidence="4 6" id="KW-0819">tRNA processing</keyword>
<feature type="binding site" evidence="6">
    <location>
        <begin position="124"/>
        <end position="126"/>
    </location>
    <ligand>
        <name>phosphate</name>
        <dbReference type="ChEBI" id="CHEBI:43474"/>
        <note>substrate</note>
    </ligand>
</feature>